<dbReference type="SUPFAM" id="SSF81383">
    <property type="entry name" value="F-box domain"/>
    <property type="match status" value="1"/>
</dbReference>
<sequence length="253" mass="29345">MPSTRASARLATRKGVAQEAETQQPPPRKVKRAKLTKGRRRKIRVSSKNRLDKFIGIPIDIFAEITSHLYPKDIISLSRANKYLRSLLMRRSSRHIWISAMNNIEGLPPCPPDISEPRYLALLFARDCTGCGQPIGARLYEELRVRFCISCRNTQLCTLKAMDLLIGNLVHNTSVVLKSPLAYARPIFYYAIQEEVDDVKEKLQEFGKAKDDQAFEVWLKKRKETIQRRRLEATSIHTFMEIWRYSSKARQRR</sequence>
<dbReference type="InterPro" id="IPR001810">
    <property type="entry name" value="F-box_dom"/>
</dbReference>
<dbReference type="InterPro" id="IPR036047">
    <property type="entry name" value="F-box-like_dom_sf"/>
</dbReference>
<protein>
    <recommendedName>
        <fullName evidence="2">F-box domain-containing protein</fullName>
    </recommendedName>
</protein>
<proteinExistence type="predicted"/>
<name>A0A8H3C9P2_9AGAM</name>
<evidence type="ECO:0000313" key="4">
    <source>
        <dbReference type="Proteomes" id="UP000663831"/>
    </source>
</evidence>
<dbReference type="PROSITE" id="PS50181">
    <property type="entry name" value="FBOX"/>
    <property type="match status" value="1"/>
</dbReference>
<accession>A0A8H3C9P2</accession>
<evidence type="ECO:0000313" key="3">
    <source>
        <dbReference type="EMBL" id="CAE6478791.1"/>
    </source>
</evidence>
<gene>
    <name evidence="3" type="ORF">RDB_LOCUS96507</name>
</gene>
<evidence type="ECO:0000256" key="1">
    <source>
        <dbReference type="SAM" id="MobiDB-lite"/>
    </source>
</evidence>
<dbReference type="EMBL" id="CAJMWV010003248">
    <property type="protein sequence ID" value="CAE6478791.1"/>
    <property type="molecule type" value="Genomic_DNA"/>
</dbReference>
<feature type="region of interest" description="Disordered" evidence="1">
    <location>
        <begin position="1"/>
        <end position="42"/>
    </location>
</feature>
<feature type="domain" description="F-box" evidence="2">
    <location>
        <begin position="51"/>
        <end position="100"/>
    </location>
</feature>
<feature type="compositionally biased region" description="Basic residues" evidence="1">
    <location>
        <begin position="28"/>
        <end position="42"/>
    </location>
</feature>
<comment type="caution">
    <text evidence="3">The sequence shown here is derived from an EMBL/GenBank/DDBJ whole genome shotgun (WGS) entry which is preliminary data.</text>
</comment>
<evidence type="ECO:0000259" key="2">
    <source>
        <dbReference type="PROSITE" id="PS50181"/>
    </source>
</evidence>
<dbReference type="OrthoDB" id="2322499at2759"/>
<dbReference type="AlphaFoldDB" id="A0A8H3C9P2"/>
<organism evidence="3 4">
    <name type="scientific">Rhizoctonia solani</name>
    <dbReference type="NCBI Taxonomy" id="456999"/>
    <lineage>
        <taxon>Eukaryota</taxon>
        <taxon>Fungi</taxon>
        <taxon>Dikarya</taxon>
        <taxon>Basidiomycota</taxon>
        <taxon>Agaricomycotina</taxon>
        <taxon>Agaricomycetes</taxon>
        <taxon>Cantharellales</taxon>
        <taxon>Ceratobasidiaceae</taxon>
        <taxon>Rhizoctonia</taxon>
    </lineage>
</organism>
<reference evidence="3" key="1">
    <citation type="submission" date="2021-01" db="EMBL/GenBank/DDBJ databases">
        <authorList>
            <person name="Kaushik A."/>
        </authorList>
    </citation>
    <scope>NUCLEOTIDE SEQUENCE</scope>
    <source>
        <strain evidence="3">AG3-1AP</strain>
    </source>
</reference>
<dbReference type="Proteomes" id="UP000663831">
    <property type="component" value="Unassembled WGS sequence"/>
</dbReference>